<dbReference type="AlphaFoldDB" id="A0A2M9G065"/>
<dbReference type="OrthoDB" id="7357315at2"/>
<name>A0A2M9G065_9PROT</name>
<accession>A0A2M9G065</accession>
<dbReference type="RefSeq" id="WP_109794001.1">
    <property type="nucleotide sequence ID" value="NZ_PHIG01000037.1"/>
</dbReference>
<dbReference type="SUPFAM" id="SSF53167">
    <property type="entry name" value="Purine and uridine phosphorylases"/>
    <property type="match status" value="1"/>
</dbReference>
<dbReference type="Gene3D" id="3.40.50.1580">
    <property type="entry name" value="Nucleoside phosphorylase domain"/>
    <property type="match status" value="1"/>
</dbReference>
<dbReference type="GO" id="GO:0003824">
    <property type="term" value="F:catalytic activity"/>
    <property type="evidence" value="ECO:0007669"/>
    <property type="project" value="InterPro"/>
</dbReference>
<protein>
    <recommendedName>
        <fullName evidence="1">Nucleoside phosphorylase domain-containing protein</fullName>
    </recommendedName>
</protein>
<dbReference type="GO" id="GO:0009116">
    <property type="term" value="P:nucleoside metabolic process"/>
    <property type="evidence" value="ECO:0007669"/>
    <property type="project" value="InterPro"/>
</dbReference>
<dbReference type="Proteomes" id="UP000229498">
    <property type="component" value="Unassembled WGS sequence"/>
</dbReference>
<dbReference type="EMBL" id="PHIG01000037">
    <property type="protein sequence ID" value="PJK29110.1"/>
    <property type="molecule type" value="Genomic_DNA"/>
</dbReference>
<evidence type="ECO:0000313" key="2">
    <source>
        <dbReference type="EMBL" id="PJK29110.1"/>
    </source>
</evidence>
<dbReference type="InterPro" id="IPR035994">
    <property type="entry name" value="Nucleoside_phosphorylase_sf"/>
</dbReference>
<proteinExistence type="predicted"/>
<feature type="domain" description="Nucleoside phosphorylase" evidence="1">
    <location>
        <begin position="22"/>
        <end position="188"/>
    </location>
</feature>
<evidence type="ECO:0000259" key="1">
    <source>
        <dbReference type="Pfam" id="PF01048"/>
    </source>
</evidence>
<keyword evidence="3" id="KW-1185">Reference proteome</keyword>
<sequence length="227" mass="23331">MLGVLCGIHREGRIIEAAAAAAGAPAMVRCSGARAANAARGARELVEAGATRLLSFGVAGGLADDARPGDLLTPERVLDLRDGDWAADAEWLAAVRAAWPEGRRDAVLGIDMAATTVGQKAFLGAAFPAAVAVDMESHHLARAAAEAGLPFLCVRAVADDRRSPLPRAAMAGVGPAGDERPHRVLLSLLYRPHEVRALIRLARASGRAFSTLGRVGRAGPCLGVGGA</sequence>
<reference evidence="2 3" key="1">
    <citation type="submission" date="2017-11" db="EMBL/GenBank/DDBJ databases">
        <title>Draft genome sequence of Rhizobiales bacterium SY3-13.</title>
        <authorList>
            <person name="Sun C."/>
        </authorList>
    </citation>
    <scope>NUCLEOTIDE SEQUENCE [LARGE SCALE GENOMIC DNA]</scope>
    <source>
        <strain evidence="2 3">SY3-13</strain>
    </source>
</reference>
<dbReference type="InterPro" id="IPR000845">
    <property type="entry name" value="Nucleoside_phosphorylase_d"/>
</dbReference>
<organism evidence="2 3">
    <name type="scientific">Minwuia thermotolerans</name>
    <dbReference type="NCBI Taxonomy" id="2056226"/>
    <lineage>
        <taxon>Bacteria</taxon>
        <taxon>Pseudomonadati</taxon>
        <taxon>Pseudomonadota</taxon>
        <taxon>Alphaproteobacteria</taxon>
        <taxon>Minwuiales</taxon>
        <taxon>Minwuiaceae</taxon>
        <taxon>Minwuia</taxon>
    </lineage>
</organism>
<comment type="caution">
    <text evidence="2">The sequence shown here is derived from an EMBL/GenBank/DDBJ whole genome shotgun (WGS) entry which is preliminary data.</text>
</comment>
<dbReference type="Pfam" id="PF01048">
    <property type="entry name" value="PNP_UDP_1"/>
    <property type="match status" value="1"/>
</dbReference>
<gene>
    <name evidence="2" type="ORF">CVT23_14450</name>
</gene>
<evidence type="ECO:0000313" key="3">
    <source>
        <dbReference type="Proteomes" id="UP000229498"/>
    </source>
</evidence>